<organism evidence="8 9">
    <name type="scientific">Megalops atlanticus</name>
    <name type="common">Tarpon</name>
    <name type="synonym">Clupea gigantea</name>
    <dbReference type="NCBI Taxonomy" id="7932"/>
    <lineage>
        <taxon>Eukaryota</taxon>
        <taxon>Metazoa</taxon>
        <taxon>Chordata</taxon>
        <taxon>Craniata</taxon>
        <taxon>Vertebrata</taxon>
        <taxon>Euteleostomi</taxon>
        <taxon>Actinopterygii</taxon>
        <taxon>Neopterygii</taxon>
        <taxon>Teleostei</taxon>
        <taxon>Elopiformes</taxon>
        <taxon>Megalopidae</taxon>
        <taxon>Megalops</taxon>
    </lineage>
</organism>
<feature type="domain" description="Sushi" evidence="7">
    <location>
        <begin position="145"/>
        <end position="208"/>
    </location>
</feature>
<sequence length="346" mass="39187">MELMYIVLCFILWTNEALSKETECPGLPEVDNADLNEESRKDNYTDGDLLYFTCRVGYASSRRITYRCSNRRWIAVRSARCSPKPCELPEDMPNGCYDIVAGTDLVFGTVIKYTCNEGYQMVSRSDTRSCMTEGWSGHVPLCEAVKCVAEINDDNVIVSGLPDNKNHIESGHILHFKCASSEQTLKGESEVVCLSNGTWSSQFPTCEVLEPVTPPVIVFRRPQGAYSCGPPPLIKYADIRGFQKDTYQHGDRVQFQCQNFYKLNGPNTMQCHYGQWTQAPFCLEPCIVTTEEMSRRGVALRFGVERKLYVPHGDRVQFLCAHGKYSRGENFIQYCYNGKMHIPSCS</sequence>
<dbReference type="AlphaFoldDB" id="A0A9D3TJK2"/>
<dbReference type="Gene3D" id="2.10.70.10">
    <property type="entry name" value="Complement Module, domain 1"/>
    <property type="match status" value="5"/>
</dbReference>
<evidence type="ECO:0000256" key="1">
    <source>
        <dbReference type="ARBA" id="ARBA00004328"/>
    </source>
</evidence>
<evidence type="ECO:0000313" key="9">
    <source>
        <dbReference type="Proteomes" id="UP001046870"/>
    </source>
</evidence>
<dbReference type="InterPro" id="IPR051503">
    <property type="entry name" value="ComplSys_Reg/VirEntry_Med"/>
</dbReference>
<dbReference type="InterPro" id="IPR035976">
    <property type="entry name" value="Sushi/SCR/CCP_sf"/>
</dbReference>
<evidence type="ECO:0000256" key="2">
    <source>
        <dbReference type="ARBA" id="ARBA00022659"/>
    </source>
</evidence>
<comment type="caution">
    <text evidence="8">The sequence shown here is derived from an EMBL/GenBank/DDBJ whole genome shotgun (WGS) entry which is preliminary data.</text>
</comment>
<proteinExistence type="predicted"/>
<dbReference type="InterPro" id="IPR000436">
    <property type="entry name" value="Sushi_SCR_CCP_dom"/>
</dbReference>
<feature type="domain" description="Sushi" evidence="7">
    <location>
        <begin position="226"/>
        <end position="284"/>
    </location>
</feature>
<keyword evidence="4 5" id="KW-1015">Disulfide bond</keyword>
<comment type="subcellular location">
    <subcellularLocation>
        <location evidence="1">Virion</location>
    </subcellularLocation>
</comment>
<dbReference type="PROSITE" id="PS50923">
    <property type="entry name" value="SUSHI"/>
    <property type="match status" value="4"/>
</dbReference>
<dbReference type="Proteomes" id="UP001046870">
    <property type="component" value="Chromosome 2"/>
</dbReference>
<evidence type="ECO:0000256" key="5">
    <source>
        <dbReference type="PROSITE-ProRule" id="PRU00302"/>
    </source>
</evidence>
<feature type="chain" id="PRO_5039049980" description="Sushi domain-containing protein" evidence="6">
    <location>
        <begin position="20"/>
        <end position="346"/>
    </location>
</feature>
<feature type="disulfide bond" evidence="5">
    <location>
        <begin position="115"/>
        <end position="142"/>
    </location>
</feature>
<keyword evidence="2 5" id="KW-0768">Sushi</keyword>
<feature type="disulfide bond" evidence="5">
    <location>
        <begin position="228"/>
        <end position="271"/>
    </location>
</feature>
<accession>A0A9D3TJK2</accession>
<dbReference type="SUPFAM" id="SSF57535">
    <property type="entry name" value="Complement control module/SCR domain"/>
    <property type="match status" value="5"/>
</dbReference>
<reference evidence="8" key="1">
    <citation type="submission" date="2021-01" db="EMBL/GenBank/DDBJ databases">
        <authorList>
            <person name="Zahm M."/>
            <person name="Roques C."/>
            <person name="Cabau C."/>
            <person name="Klopp C."/>
            <person name="Donnadieu C."/>
            <person name="Jouanno E."/>
            <person name="Lampietro C."/>
            <person name="Louis A."/>
            <person name="Herpin A."/>
            <person name="Echchiki A."/>
            <person name="Berthelot C."/>
            <person name="Parey E."/>
            <person name="Roest-Crollius H."/>
            <person name="Braasch I."/>
            <person name="Postlethwait J."/>
            <person name="Bobe J."/>
            <person name="Montfort J."/>
            <person name="Bouchez O."/>
            <person name="Begum T."/>
            <person name="Mejri S."/>
            <person name="Adams A."/>
            <person name="Chen W.-J."/>
            <person name="Guiguen Y."/>
        </authorList>
    </citation>
    <scope>NUCLEOTIDE SEQUENCE</scope>
    <source>
        <strain evidence="8">YG-15Mar2019-1</strain>
        <tissue evidence="8">Brain</tissue>
    </source>
</reference>
<dbReference type="EMBL" id="JAFDVH010000002">
    <property type="protein sequence ID" value="KAG7487594.1"/>
    <property type="molecule type" value="Genomic_DNA"/>
</dbReference>
<dbReference type="Pfam" id="PF00084">
    <property type="entry name" value="Sushi"/>
    <property type="match status" value="4"/>
</dbReference>
<evidence type="ECO:0000313" key="8">
    <source>
        <dbReference type="EMBL" id="KAG7487594.1"/>
    </source>
</evidence>
<dbReference type="OrthoDB" id="10051774at2759"/>
<gene>
    <name evidence="8" type="ORF">MATL_G00025290</name>
</gene>
<evidence type="ECO:0000256" key="4">
    <source>
        <dbReference type="ARBA" id="ARBA00023157"/>
    </source>
</evidence>
<keyword evidence="3 6" id="KW-0732">Signal</keyword>
<dbReference type="PANTHER" id="PTHR45785:SF2">
    <property type="entry name" value="COMPLEMENT FACTOR H-RELATED"/>
    <property type="match status" value="1"/>
</dbReference>
<feature type="signal peptide" evidence="6">
    <location>
        <begin position="1"/>
        <end position="19"/>
    </location>
</feature>
<feature type="domain" description="Sushi" evidence="7">
    <location>
        <begin position="84"/>
        <end position="144"/>
    </location>
</feature>
<dbReference type="CDD" id="cd00033">
    <property type="entry name" value="CCP"/>
    <property type="match status" value="3"/>
</dbReference>
<feature type="domain" description="Sushi" evidence="7">
    <location>
        <begin position="22"/>
        <end position="83"/>
    </location>
</feature>
<dbReference type="FunFam" id="2.10.70.10:FF:000026">
    <property type="entry name" value="Complement inhibitory factor H"/>
    <property type="match status" value="1"/>
</dbReference>
<name>A0A9D3TJK2_MEGAT</name>
<keyword evidence="9" id="KW-1185">Reference proteome</keyword>
<evidence type="ECO:0000256" key="6">
    <source>
        <dbReference type="SAM" id="SignalP"/>
    </source>
</evidence>
<dbReference type="SMART" id="SM00032">
    <property type="entry name" value="CCP"/>
    <property type="match status" value="4"/>
</dbReference>
<protein>
    <recommendedName>
        <fullName evidence="7">Sushi domain-containing protein</fullName>
    </recommendedName>
</protein>
<dbReference type="PANTHER" id="PTHR45785">
    <property type="entry name" value="COMPLEMENT FACTOR H-RELATED"/>
    <property type="match status" value="1"/>
</dbReference>
<evidence type="ECO:0000256" key="3">
    <source>
        <dbReference type="ARBA" id="ARBA00022729"/>
    </source>
</evidence>
<feature type="disulfide bond" evidence="5">
    <location>
        <begin position="54"/>
        <end position="81"/>
    </location>
</feature>
<evidence type="ECO:0000259" key="7">
    <source>
        <dbReference type="PROSITE" id="PS50923"/>
    </source>
</evidence>
<comment type="caution">
    <text evidence="5">Lacks conserved residue(s) required for the propagation of feature annotation.</text>
</comment>